<proteinExistence type="predicted"/>
<dbReference type="Proteomes" id="UP000291920">
    <property type="component" value="Unassembled WGS sequence"/>
</dbReference>
<evidence type="ECO:0000313" key="1">
    <source>
        <dbReference type="EMBL" id="RYQ31593.1"/>
    </source>
</evidence>
<dbReference type="RefSeq" id="WP_129870395.1">
    <property type="nucleotide sequence ID" value="NZ_RYUO01000001.1"/>
</dbReference>
<gene>
    <name evidence="1" type="ORF">PG2017B_0137</name>
</gene>
<comment type="caution">
    <text evidence="1">The sequence shown here is derived from an EMBL/GenBank/DDBJ whole genome shotgun (WGS) entry which is preliminary data.</text>
</comment>
<accession>A0A4Q5AM60</accession>
<dbReference type="AlphaFoldDB" id="A0A4Q5AM60"/>
<sequence length="62" mass="6937">MKTLEEEYDQINDGTRTVESIEHDLSVKARLRMADALMAIAEELHQLNGPQTGVEKLGVEIV</sequence>
<dbReference type="EMBL" id="RYUT01000001">
    <property type="protein sequence ID" value="RYQ31593.1"/>
    <property type="molecule type" value="Genomic_DNA"/>
</dbReference>
<evidence type="ECO:0000313" key="2">
    <source>
        <dbReference type="Proteomes" id="UP000291920"/>
    </source>
</evidence>
<name>A0A4Q5AM60_9BIFI</name>
<reference evidence="1 2" key="1">
    <citation type="submission" date="2018-12" db="EMBL/GenBank/DDBJ databases">
        <title>Unveiling genomic diversity among members of the Bifidobacterium pseudolongum species, a widely distributed gut commensal of the animal kingdom.</title>
        <authorList>
            <person name="Lugli G.A."/>
            <person name="Duranti S."/>
            <person name="Albert K."/>
            <person name="Mancabelli L."/>
            <person name="Napoli S."/>
            <person name="Viappiani A."/>
            <person name="Anzalone R."/>
            <person name="Longhi G."/>
            <person name="Milani C."/>
            <person name="Turroni F."/>
            <person name="Alessandri G."/>
            <person name="Sela D.A."/>
            <person name="Van Sinderen D."/>
            <person name="Ventura M."/>
        </authorList>
    </citation>
    <scope>NUCLEOTIDE SEQUENCE [LARGE SCALE GENOMIC DNA]</scope>
    <source>
        <strain evidence="1 2">2017B</strain>
    </source>
</reference>
<protein>
    <submittedName>
        <fullName evidence="1">Uncharacterized protein</fullName>
    </submittedName>
</protein>
<organism evidence="1 2">
    <name type="scientific">Bifidobacterium pseudolongum subsp. globosum</name>
    <dbReference type="NCBI Taxonomy" id="1690"/>
    <lineage>
        <taxon>Bacteria</taxon>
        <taxon>Bacillati</taxon>
        <taxon>Actinomycetota</taxon>
        <taxon>Actinomycetes</taxon>
        <taxon>Bifidobacteriales</taxon>
        <taxon>Bifidobacteriaceae</taxon>
        <taxon>Bifidobacterium</taxon>
    </lineage>
</organism>